<comment type="similarity">
    <text evidence="2">Belongs to the CAF1 family.</text>
</comment>
<dbReference type="GO" id="GO:0000175">
    <property type="term" value="F:3'-5'-RNA exonuclease activity"/>
    <property type="evidence" value="ECO:0007669"/>
    <property type="project" value="TreeGrafter"/>
</dbReference>
<dbReference type="PANTHER" id="PTHR15092">
    <property type="entry name" value="POLY A -SPECIFIC RIBONUCLEASE/TARGET OF EGR1, MEMBER 1"/>
    <property type="match status" value="1"/>
</dbReference>
<dbReference type="InterPro" id="IPR036397">
    <property type="entry name" value="RNaseH_sf"/>
</dbReference>
<dbReference type="SUPFAM" id="SSF53098">
    <property type="entry name" value="Ribonuclease H-like"/>
    <property type="match status" value="1"/>
</dbReference>
<name>A0A9E7FEV5_9LILI</name>
<sequence>MRNLPLFGARSQTLILWLIPGLRRFSSAASGGGGAGVAVKKVTRSKFEPALEDLRALVRDADFVAIDLEMTGVTSAPWRDSFEFDRSDVRYLKLKDSAEKFAVVQFGVCPFRWEPSRGSFVAHPHNFYVFPRKELPVHGPSYEFLCQTTSIDFLAKYQFDFNACIREGISYLSRAQEAEALKYLSSKYLDGLANSFCNLEEHVDIPLVRTADLFFSERMKTKFQEWRDAILKGSDKGCADKENADSNEMQFQTVFFKMRPAVFLNGFSTHQLNLIQLVVRKYFKDLVYICVVDEDNSWQRRLVYVETEEDKASFMKEVQQDLIRVEKRVESAVGFRQVVDLLASDGKLIVGHNCLLDLAHIYSKFFGPLPSSMMEFILAVHEKFPYIIDTKHLLNSSQVIQFLMKRSSKSLSSAFSLLCPKVSSVYQNSTSSTYVRFEIQADETGSSCFNSGAKHEAGYDAFMTGCVFAQACSHLGIKFEVHTPLCDLARNGKIKNYINVLYPSWNSGTVLHLNTGTESLESGYKRKYPAVIFANIVLIWGFPSKFKPKDLKDCICRVFGPDSITSIFFIDTTAALIQFSKEEFVNEILVLKDTLERVNDPISMLHPLSKLLEGGNTRAANYDTYRDICAASASKVLFADQADSLGIRWKTKLGTGSQETKEASCNETTTDITSLVEHSSEVRADSIRQFKHQISYGDILDSLNVSKSLLGKGMTST</sequence>
<organism evidence="4 5">
    <name type="scientific">Musa troglodytarum</name>
    <name type="common">fe'i banana</name>
    <dbReference type="NCBI Taxonomy" id="320322"/>
    <lineage>
        <taxon>Eukaryota</taxon>
        <taxon>Viridiplantae</taxon>
        <taxon>Streptophyta</taxon>
        <taxon>Embryophyta</taxon>
        <taxon>Tracheophyta</taxon>
        <taxon>Spermatophyta</taxon>
        <taxon>Magnoliopsida</taxon>
        <taxon>Liliopsida</taxon>
        <taxon>Zingiberales</taxon>
        <taxon>Musaceae</taxon>
        <taxon>Musa</taxon>
    </lineage>
</organism>
<keyword evidence="5" id="KW-1185">Reference proteome</keyword>
<dbReference type="PANTHER" id="PTHR15092:SF22">
    <property type="entry name" value="POLY(A)-SPECIFIC RIBONUCLEASE PNLDC1"/>
    <property type="match status" value="1"/>
</dbReference>
<keyword evidence="3" id="KW-0732">Signal</keyword>
<evidence type="ECO:0000256" key="1">
    <source>
        <dbReference type="ARBA" id="ARBA00001968"/>
    </source>
</evidence>
<dbReference type="Pfam" id="PF04857">
    <property type="entry name" value="CAF1"/>
    <property type="match status" value="1"/>
</dbReference>
<protein>
    <submittedName>
        <fullName evidence="4">CAF1 family ribonuclease</fullName>
    </submittedName>
</protein>
<dbReference type="InterPro" id="IPR051181">
    <property type="entry name" value="CAF1_poly(A)_ribonucleases"/>
</dbReference>
<dbReference type="InterPro" id="IPR006941">
    <property type="entry name" value="RNase_CAF1"/>
</dbReference>
<evidence type="ECO:0000256" key="2">
    <source>
        <dbReference type="ARBA" id="ARBA00008372"/>
    </source>
</evidence>
<dbReference type="Gene3D" id="3.30.420.10">
    <property type="entry name" value="Ribonuclease H-like superfamily/Ribonuclease H"/>
    <property type="match status" value="2"/>
</dbReference>
<dbReference type="InterPro" id="IPR012337">
    <property type="entry name" value="RNaseH-like_sf"/>
</dbReference>
<dbReference type="Proteomes" id="UP001055439">
    <property type="component" value="Chromosome 3"/>
</dbReference>
<dbReference type="EMBL" id="CP097505">
    <property type="protein sequence ID" value="URD94163.1"/>
    <property type="molecule type" value="Genomic_DNA"/>
</dbReference>
<comment type="cofactor">
    <cofactor evidence="1">
        <name>a divalent metal cation</name>
        <dbReference type="ChEBI" id="CHEBI:60240"/>
    </cofactor>
</comment>
<dbReference type="GO" id="GO:0003723">
    <property type="term" value="F:RNA binding"/>
    <property type="evidence" value="ECO:0007669"/>
    <property type="project" value="TreeGrafter"/>
</dbReference>
<proteinExistence type="inferred from homology"/>
<feature type="signal peptide" evidence="3">
    <location>
        <begin position="1"/>
        <end position="28"/>
    </location>
</feature>
<accession>A0A9E7FEV5</accession>
<evidence type="ECO:0000313" key="4">
    <source>
        <dbReference type="EMBL" id="URD94163.1"/>
    </source>
</evidence>
<feature type="chain" id="PRO_5039330216" evidence="3">
    <location>
        <begin position="29"/>
        <end position="717"/>
    </location>
</feature>
<dbReference type="OrthoDB" id="1432093at2759"/>
<evidence type="ECO:0000313" key="5">
    <source>
        <dbReference type="Proteomes" id="UP001055439"/>
    </source>
</evidence>
<reference evidence="4" key="1">
    <citation type="submission" date="2022-05" db="EMBL/GenBank/DDBJ databases">
        <title>The Musa troglodytarum L. genome provides insights into the mechanism of non-climacteric behaviour and enrichment of carotenoids.</title>
        <authorList>
            <person name="Wang J."/>
        </authorList>
    </citation>
    <scope>NUCLEOTIDE SEQUENCE</scope>
    <source>
        <tissue evidence="4">Leaf</tissue>
    </source>
</reference>
<evidence type="ECO:0000256" key="3">
    <source>
        <dbReference type="SAM" id="SignalP"/>
    </source>
</evidence>
<dbReference type="AlphaFoldDB" id="A0A9E7FEV5"/>
<gene>
    <name evidence="4" type="ORF">MUK42_05667</name>
</gene>